<evidence type="ECO:0000313" key="2">
    <source>
        <dbReference type="Proteomes" id="UP000076078"/>
    </source>
</evidence>
<organism evidence="1 2">
    <name type="scientific">Tieghemostelium lacteum</name>
    <name type="common">Slime mold</name>
    <name type="synonym">Dictyostelium lacteum</name>
    <dbReference type="NCBI Taxonomy" id="361077"/>
    <lineage>
        <taxon>Eukaryota</taxon>
        <taxon>Amoebozoa</taxon>
        <taxon>Evosea</taxon>
        <taxon>Eumycetozoa</taxon>
        <taxon>Dictyostelia</taxon>
        <taxon>Dictyosteliales</taxon>
        <taxon>Raperosteliaceae</taxon>
        <taxon>Tieghemostelium</taxon>
    </lineage>
</organism>
<dbReference type="AlphaFoldDB" id="A0A151ZJP8"/>
<reference evidence="1 2" key="1">
    <citation type="submission" date="2015-12" db="EMBL/GenBank/DDBJ databases">
        <title>Dictyostelia acquired genes for synthesis and detection of signals that induce cell-type specialization by lateral gene transfer from prokaryotes.</title>
        <authorList>
            <person name="Gloeckner G."/>
            <person name="Schaap P."/>
        </authorList>
    </citation>
    <scope>NUCLEOTIDE SEQUENCE [LARGE SCALE GENOMIC DNA]</scope>
    <source>
        <strain evidence="1 2">TK</strain>
    </source>
</reference>
<gene>
    <name evidence="1" type="ORF">DLAC_04411</name>
</gene>
<dbReference type="EMBL" id="LODT01000022">
    <property type="protein sequence ID" value="KYQ94129.1"/>
    <property type="molecule type" value="Genomic_DNA"/>
</dbReference>
<proteinExistence type="predicted"/>
<comment type="caution">
    <text evidence="1">The sequence shown here is derived from an EMBL/GenBank/DDBJ whole genome shotgun (WGS) entry which is preliminary data.</text>
</comment>
<evidence type="ECO:0000313" key="1">
    <source>
        <dbReference type="EMBL" id="KYQ94129.1"/>
    </source>
</evidence>
<dbReference type="FunCoup" id="A0A151ZJP8">
    <property type="interactions" value="2"/>
</dbReference>
<accession>A0A151ZJP8</accession>
<protein>
    <submittedName>
        <fullName evidence="1">Uncharacterized protein</fullName>
    </submittedName>
</protein>
<dbReference type="InParanoid" id="A0A151ZJP8"/>
<sequence length="570" mass="66052">MSIPNYFIQSILEYSINQNVKLNYLIGFIRKWTMISKQWNREIIHKLRIKKPIHLSRFTKSDKILKWIELSNRYQIIYQVDLGDKVSSTWLSMIADRVTVITNFGIKDEDYLRQFSNIQLVTFKMSSETQLNTLKSGYKGNGVEYQFSFATLDYIFSNLVIEDNNLLEAMFNKNNFTSISLYKFTIFPKQKFSYQGMSLLNSLDLKFIGIEQNILVELVEKSPNLKRLILVNVSIHRKSSIEPILDSIALSNHKYLEYLFIKSELISPYNKILPIINRTTAKDVYINIPLSISQVSDVTTSTISNTSIQSFSFRNNPMKTEDKTLDDFSLIQVWKDLSSLTSVTIHSDVEYIHYIKQMKNLKTLRIIDSVITKTPTTDLLLQLDIGSLVDLTIVNKEILSISKGLQDNHHLRVISIHKVEIEDTITILKSNHPTLIDITIKELIAIGRDLILLFLQALQNNQTIRHCRIPFIDFTKLNILDLLNYNYYSFIIDIIGVNRTLLSLELPHHKSSTPITQLQLNNFEQSLSSNPVFQQLHIPKTLKSDQKSILKNILNKFSIQYLNKSEILIM</sequence>
<dbReference type="SUPFAM" id="SSF52047">
    <property type="entry name" value="RNI-like"/>
    <property type="match status" value="1"/>
</dbReference>
<keyword evidence="2" id="KW-1185">Reference proteome</keyword>
<name>A0A151ZJP8_TIELA</name>
<dbReference type="Proteomes" id="UP000076078">
    <property type="component" value="Unassembled WGS sequence"/>
</dbReference>